<evidence type="ECO:0000313" key="2">
    <source>
        <dbReference type="Proteomes" id="UP001596043"/>
    </source>
</evidence>
<dbReference type="Proteomes" id="UP001596043">
    <property type="component" value="Unassembled WGS sequence"/>
</dbReference>
<gene>
    <name evidence="1" type="ORF">ACFO3O_05515</name>
</gene>
<sequence length="275" mass="32312">MSNNSIIHKHLDIFNTFKNDKETEGFELKEIHEIYLPFWFCKQTIVAEKTVALDRFTEIILSIIKAGITTHAEICTFLGVKVDDFVTMQFHYLLKNELLTEKNNEYTITPNGLKFLNKKHTFQKVEIVDFDYHINDLTKDYFNPLITIDSKEASKKNNTFSGYKISQSHRLAKNAKVIEHKNRPTFSKINQADFAALFNKEHPTMSFYDYESQDVEIHKRAIVFVCLKYVTEGNEIEYEIRQFKKTVKKFNGYTLEKNLTKAVNTYLKHKPELIT</sequence>
<accession>A0ABV9HT74</accession>
<proteinExistence type="predicted"/>
<protein>
    <submittedName>
        <fullName evidence="1">Uncharacterized protein</fullName>
    </submittedName>
</protein>
<comment type="caution">
    <text evidence="1">The sequence shown here is derived from an EMBL/GenBank/DDBJ whole genome shotgun (WGS) entry which is preliminary data.</text>
</comment>
<name>A0ABV9HT74_9FLAO</name>
<dbReference type="EMBL" id="JBHSFV010000002">
    <property type="protein sequence ID" value="MFC4633353.1"/>
    <property type="molecule type" value="Genomic_DNA"/>
</dbReference>
<keyword evidence="2" id="KW-1185">Reference proteome</keyword>
<reference evidence="2" key="1">
    <citation type="journal article" date="2019" name="Int. J. Syst. Evol. Microbiol.">
        <title>The Global Catalogue of Microorganisms (GCM) 10K type strain sequencing project: providing services to taxonomists for standard genome sequencing and annotation.</title>
        <authorList>
            <consortium name="The Broad Institute Genomics Platform"/>
            <consortium name="The Broad Institute Genome Sequencing Center for Infectious Disease"/>
            <person name="Wu L."/>
            <person name="Ma J."/>
        </authorList>
    </citation>
    <scope>NUCLEOTIDE SEQUENCE [LARGE SCALE GENOMIC DNA]</scope>
    <source>
        <strain evidence="2">YJ-61-S</strain>
    </source>
</reference>
<evidence type="ECO:0000313" key="1">
    <source>
        <dbReference type="EMBL" id="MFC4633353.1"/>
    </source>
</evidence>
<dbReference type="RefSeq" id="WP_379977553.1">
    <property type="nucleotide sequence ID" value="NZ_JBHSFV010000002.1"/>
</dbReference>
<organism evidence="1 2">
    <name type="scientific">Dokdonia ponticola</name>
    <dbReference type="NCBI Taxonomy" id="2041041"/>
    <lineage>
        <taxon>Bacteria</taxon>
        <taxon>Pseudomonadati</taxon>
        <taxon>Bacteroidota</taxon>
        <taxon>Flavobacteriia</taxon>
        <taxon>Flavobacteriales</taxon>
        <taxon>Flavobacteriaceae</taxon>
        <taxon>Dokdonia</taxon>
    </lineage>
</organism>